<reference evidence="1 2" key="1">
    <citation type="journal article" date="2018" name="Front. Microbiol.">
        <title>Hydrolytic Capabilities as a Key to Environmental Success: Chitinolytic and Cellulolytic Acidobacteria From Acidic Sub-arctic Soils and Boreal Peatlands.</title>
        <authorList>
            <person name="Belova S.E."/>
            <person name="Ravin N.V."/>
            <person name="Pankratov T.A."/>
            <person name="Rakitin A.L."/>
            <person name="Ivanova A.A."/>
            <person name="Beletsky A.V."/>
            <person name="Mardanov A.V."/>
            <person name="Sinninghe Damste J.S."/>
            <person name="Dedysh S.N."/>
        </authorList>
    </citation>
    <scope>NUCLEOTIDE SEQUENCE [LARGE SCALE GENOMIC DNA]</scope>
    <source>
        <strain evidence="1 2">SBC82</strain>
    </source>
</reference>
<dbReference type="Proteomes" id="UP000253606">
    <property type="component" value="Chromosome"/>
</dbReference>
<gene>
    <name evidence="1" type="ORF">ACPOL_0701</name>
</gene>
<dbReference type="EMBL" id="CP030840">
    <property type="protein sequence ID" value="AXC10064.1"/>
    <property type="molecule type" value="Genomic_DNA"/>
</dbReference>
<dbReference type="AlphaFoldDB" id="A0A2Z5FUA1"/>
<evidence type="ECO:0000313" key="1">
    <source>
        <dbReference type="EMBL" id="AXC10064.1"/>
    </source>
</evidence>
<name>A0A2Z5FUA1_9BACT</name>
<sequence>MAGMQPKVECLPYGSCRAHNYNYKTDNGKIDLRIAGVVAQLR</sequence>
<protein>
    <submittedName>
        <fullName evidence="1">Uncharacterized protein</fullName>
    </submittedName>
</protein>
<proteinExistence type="predicted"/>
<dbReference type="KEGG" id="abas:ACPOL_0701"/>
<organism evidence="1 2">
    <name type="scientific">Acidisarcina polymorpha</name>
    <dbReference type="NCBI Taxonomy" id="2211140"/>
    <lineage>
        <taxon>Bacteria</taxon>
        <taxon>Pseudomonadati</taxon>
        <taxon>Acidobacteriota</taxon>
        <taxon>Terriglobia</taxon>
        <taxon>Terriglobales</taxon>
        <taxon>Acidobacteriaceae</taxon>
        <taxon>Acidisarcina</taxon>
    </lineage>
</organism>
<evidence type="ECO:0000313" key="2">
    <source>
        <dbReference type="Proteomes" id="UP000253606"/>
    </source>
</evidence>
<keyword evidence="2" id="KW-1185">Reference proteome</keyword>
<accession>A0A2Z5FUA1</accession>